<organism evidence="8 9">
    <name type="scientific">Halomicronema hongdechloris C2206</name>
    <dbReference type="NCBI Taxonomy" id="1641165"/>
    <lineage>
        <taxon>Bacteria</taxon>
        <taxon>Bacillati</taxon>
        <taxon>Cyanobacteriota</taxon>
        <taxon>Cyanophyceae</taxon>
        <taxon>Nodosilineales</taxon>
        <taxon>Nodosilineaceae</taxon>
        <taxon>Halomicronema</taxon>
    </lineage>
</organism>
<evidence type="ECO:0000313" key="8">
    <source>
        <dbReference type="EMBL" id="ASC70246.1"/>
    </source>
</evidence>
<keyword evidence="5" id="KW-0472">Membrane</keyword>
<dbReference type="KEGG" id="hhg:XM38_011820"/>
<evidence type="ECO:0000256" key="4">
    <source>
        <dbReference type="ARBA" id="ARBA00022989"/>
    </source>
</evidence>
<dbReference type="GO" id="GO:0005886">
    <property type="term" value="C:plasma membrane"/>
    <property type="evidence" value="ECO:0007669"/>
    <property type="project" value="UniProtKB-SubCell"/>
</dbReference>
<dbReference type="EMBL" id="CP021983">
    <property type="protein sequence ID" value="ASC70246.1"/>
    <property type="molecule type" value="Genomic_DNA"/>
</dbReference>
<dbReference type="SMART" id="SM00897">
    <property type="entry name" value="FIST"/>
    <property type="match status" value="1"/>
</dbReference>
<evidence type="ECO:0000256" key="3">
    <source>
        <dbReference type="ARBA" id="ARBA00022692"/>
    </source>
</evidence>
<keyword evidence="2" id="KW-1003">Cell membrane</keyword>
<dbReference type="RefSeq" id="WP_088429306.1">
    <property type="nucleotide sequence ID" value="NZ_CP021983.2"/>
</dbReference>
<evidence type="ECO:0000256" key="1">
    <source>
        <dbReference type="ARBA" id="ARBA00004651"/>
    </source>
</evidence>
<protein>
    <recommendedName>
        <fullName evidence="10">FIST C-domain domain-containing protein</fullName>
    </recommendedName>
</protein>
<evidence type="ECO:0000259" key="6">
    <source>
        <dbReference type="SMART" id="SM00897"/>
    </source>
</evidence>
<keyword evidence="9" id="KW-1185">Reference proteome</keyword>
<dbReference type="InterPro" id="IPR013702">
    <property type="entry name" value="FIST_domain_N"/>
</dbReference>
<comment type="subcellular location">
    <subcellularLocation>
        <location evidence="1">Cell membrane</location>
        <topology evidence="1">Multi-pass membrane protein</topology>
    </subcellularLocation>
</comment>
<dbReference type="PANTHER" id="PTHR14939:SF5">
    <property type="entry name" value="F-BOX ONLY PROTEIN 22"/>
    <property type="match status" value="1"/>
</dbReference>
<reference evidence="8 9" key="1">
    <citation type="journal article" date="2016" name="Biochim. Biophys. Acta">
        <title>Characterization of red-shifted phycobilisomes isolated from the chlorophyll f-containing cyanobacterium Halomicronema hongdechloris.</title>
        <authorList>
            <person name="Li Y."/>
            <person name="Lin Y."/>
            <person name="Garvey C.J."/>
            <person name="Birch D."/>
            <person name="Corkery R.W."/>
            <person name="Loughlin P.C."/>
            <person name="Scheer H."/>
            <person name="Willows R.D."/>
            <person name="Chen M."/>
        </authorList>
    </citation>
    <scope>NUCLEOTIDE SEQUENCE [LARGE SCALE GENOMIC DNA]</scope>
    <source>
        <strain evidence="8 9">C2206</strain>
    </source>
</reference>
<dbReference type="InterPro" id="IPR016741">
    <property type="entry name" value="UCP018953"/>
</dbReference>
<proteinExistence type="predicted"/>
<name>A0A1Z3HJ08_9CYAN</name>
<evidence type="ECO:0000256" key="5">
    <source>
        <dbReference type="ARBA" id="ARBA00023136"/>
    </source>
</evidence>
<dbReference type="PIRSF" id="PIRSF018953">
    <property type="entry name" value="UCP018953"/>
    <property type="match status" value="1"/>
</dbReference>
<dbReference type="Pfam" id="PF10442">
    <property type="entry name" value="FIST_C"/>
    <property type="match status" value="1"/>
</dbReference>
<keyword evidence="4" id="KW-1133">Transmembrane helix</keyword>
<gene>
    <name evidence="8" type="ORF">XM38_011820</name>
</gene>
<feature type="domain" description="FIST C-domain" evidence="7">
    <location>
        <begin position="248"/>
        <end position="395"/>
    </location>
</feature>
<evidence type="ECO:0008006" key="10">
    <source>
        <dbReference type="Google" id="ProtNLM"/>
    </source>
</evidence>
<sequence>MDATTQPMEWANAISTQVSLEAAVQDVTAQLRHQLSEPPDLGLVFISSAFASEYSRLLPLLQAAIDIPVLIGCSGGGVVGMTAAEQAVEIEAQPALSLSLARLPQVSVQGFHLTQDDLPDLDSPPDAWHKLIGIPPSDHPNFILLADPFSSGISELLQGLDFAYPGSVKVGGLASVGSINRSSSLFCNQEVHHDGIVGVALSGQIVMDTIVAQGCRPIGHPYRIVEAERNILIKLAEPDGDDCEPQSPLEALQGIFQDFSEDERKLAQDSLFVGIAQDSFKQTLEHGDFLIRQLIGVDPRVGAIAVGDRIRPGQRIQFHLRDARTSAEDLDTLLQRYRQQSDLNQAAPVGALMFTCMGRGQGLYEQPHFDASLFQQYFEDIPLSGFFCGGEIGPIGSTTFLHGYTSVFGICRQPSSDDN</sequence>
<evidence type="ECO:0000313" key="9">
    <source>
        <dbReference type="Proteomes" id="UP000191901"/>
    </source>
</evidence>
<dbReference type="PANTHER" id="PTHR14939">
    <property type="entry name" value="F-BOX ONLY PROTEIN 22"/>
    <property type="match status" value="1"/>
</dbReference>
<dbReference type="SMART" id="SM01204">
    <property type="entry name" value="FIST_C"/>
    <property type="match status" value="1"/>
</dbReference>
<dbReference type="Proteomes" id="UP000191901">
    <property type="component" value="Chromosome"/>
</dbReference>
<feature type="domain" description="FIST" evidence="6">
    <location>
        <begin position="38"/>
        <end position="239"/>
    </location>
</feature>
<evidence type="ECO:0000259" key="7">
    <source>
        <dbReference type="SMART" id="SM01204"/>
    </source>
</evidence>
<accession>A0A1Z3HJ08</accession>
<dbReference type="OrthoDB" id="9770435at2"/>
<dbReference type="Pfam" id="PF08495">
    <property type="entry name" value="FIST"/>
    <property type="match status" value="1"/>
</dbReference>
<keyword evidence="3" id="KW-0812">Transmembrane</keyword>
<dbReference type="AlphaFoldDB" id="A0A1Z3HJ08"/>
<dbReference type="InterPro" id="IPR019494">
    <property type="entry name" value="FIST_C"/>
</dbReference>
<evidence type="ECO:0000256" key="2">
    <source>
        <dbReference type="ARBA" id="ARBA00022475"/>
    </source>
</evidence>